<dbReference type="InterPro" id="IPR032821">
    <property type="entry name" value="PKS_assoc"/>
</dbReference>
<feature type="compositionally biased region" description="Basic residues" evidence="8">
    <location>
        <begin position="1877"/>
        <end position="1893"/>
    </location>
</feature>
<dbReference type="InterPro" id="IPR050091">
    <property type="entry name" value="PKS_NRPS_Biosynth_Enz"/>
</dbReference>
<keyword evidence="12" id="KW-1185">Reference proteome</keyword>
<name>A0ABS4Y736_9ACTN</name>
<dbReference type="SUPFAM" id="SSF53901">
    <property type="entry name" value="Thiolase-like"/>
    <property type="match status" value="1"/>
</dbReference>
<dbReference type="Pfam" id="PF16197">
    <property type="entry name" value="KAsynt_C_assoc"/>
    <property type="match status" value="1"/>
</dbReference>
<dbReference type="InterPro" id="IPR020843">
    <property type="entry name" value="ER"/>
</dbReference>
<feature type="compositionally biased region" description="Basic residues" evidence="8">
    <location>
        <begin position="1725"/>
        <end position="1751"/>
    </location>
</feature>
<feature type="compositionally biased region" description="Basic residues" evidence="8">
    <location>
        <begin position="2147"/>
        <end position="2162"/>
    </location>
</feature>
<dbReference type="InterPro" id="IPR042104">
    <property type="entry name" value="PKS_dehydratase_sf"/>
</dbReference>
<feature type="region of interest" description="Disordered" evidence="8">
    <location>
        <begin position="1954"/>
        <end position="2016"/>
    </location>
</feature>
<sequence length="2591" mass="277683">MHAEPGIEGLGAGQDEPVAIVGAACRFPGEVRSLTSLWRLLMARRDTVREVPADRWEQAELAGLPDRVAARLRYGCFLDDDVYAYEPEFFGINAQEAPWVDPEHRLLSEVVWEAVEHAGIPAQRLSGTPTGMFFGIYQKDYMLRVQRPLEDVNAYAMYTGFDSIGPGRVGFMLDLKGPQVVMESACASGLVAVHTACQSLRTGETDVALAGAAMLTLGPEGVIAPALWGVFSPTGRCHAFDAAADGYVRGEGCGVVVLKRLTDAMRDGDRVLAVLRGTAVNQNGRGTRLSAPSEPAQIDLYRLALERAGVEAGDVGMVEAHGPGTAVGDPIEFAALAAVYGKGRDRCALGSVKTNIGHTEPVSGVAGLLKAIASLRHGLVPASLHFNDWNPQIDPSGTRLFVPTDTTEWPVRGGTRLAAVSSFGISGTNAHVVLEQPPALPPARRAARPLPQGGLPTAGGDEVPRVFPLSAGTPVALRSSAARLARWLRGEGSQVPLADVAHTLAVRRSPARERAAVVALDRPELVTRLEQLADGTVPGAGAATGRAVPDAGQGVVWVFSGHGSQWAGMCRQLLDRDEEFTRVIDELEPLVAEESGFSLRETLGRPEVVTGFDRVQPVIFAIQLGLAAMWRSHGVEPAAVIGHSMGEVAAAVASGALSVRDGARVICRRSRLILRTAGQGLMASVALGRAEVERLLAEQDVRGVTVAVVASPENTVIGGDADRVRRLAREWDAGGVGIRVIEVDVASHTAHMDPILSDLADALADVTGGSPATAFYSTVTDDPREHTLFDAAYWSDNLRRVVRFADAVRAAAEDGHRLFVEIGPHPVLAHPVQATLAAHGHTDTAVVPTLLRDTDDTLAFHTHVAALHCAGHPLDWADRYHDGSLADVPPTTWERTRYVVDPSPLRESAGAHASPAQHPLTGPHTADPDGEGRHLWQTSITPETLPWLAGHRVDDVVVVPGAALCEMAVAAATDLYATGPERVRLTGIDLHRLLLPAADGTSVTATAEAAGPDAARWRVVSAAADGTSVSHAQACLHRTPAEEPLPEGCDPQRLLARFPHAVDASDVYRQMREERGVHHGPPFLGLQALYTDSAPQQPVPPAGSRLLARVRVPDEGRAGAPALHCHPVALDICLQAVAGAVLRTDAVPAGGILPRRIESLRLYGTVPLSGYCLVTLQSVDDDRWTADFRLWTDDGAVAADATGVEFRHVPAETAEERFDRRLLHAAWEPCERPATQTASGPWTLLAEPGREAYAAALGEALEQRGATVDIRVLSPEGTGVPLTPSEDGGPAPQAVVYLPASGTARDSASPDRQARQHVARLVEVARALAAAADGAAGPRLWTVTGTAQQVTPGDGPDLAQAGLRGLMRVLSYEHPELRPGVLDTDRPTPVEDVAAELLSCPDEEDEVAYRHGTRHLARLRNTPLDQQERRRVTVDRGRDRVALHLAHAGDLDSFELVAQSRRRPGPGEVEVRLDATSVNFINVLQAMGVYQRFSTGDEQPGAGAFDGAGVVTTVGEGVRDVRAGDRVAAMFVEEGQTAVMSSFVTVRADCLLPVPDGMRTQDAAALPCAYLTAWYALRHLARLRPGEKVLIHSASGGTGLAALYLARACGAEVWATAGSEAKRAYLRGLGVRHVMDSRTLDFADQVRARPHRGPRRRRRPQLAPRSGAVRRARPAGPPGPVHRTRQAGHLRQHPAGAAALPPQRHLRRRRRADDDAAGPGTARRGLPRTHRHARGRHPAPAARHRAPRHRGGIGLPHHGLRPAHGQTRPHLAHPGHRHPARTARGRRRRPARRELPGHRRARRAGAAGRPVAGRTGRRSRRAHLPQRPHRGRPCRPRRPHRRLRHPRRDRQRGPRRAGRRRRPRACRARYGPPAARCRPRRGRGRGRHRRPSLRRPPGEGLAAQGDGRLAAAPGRRRPGPGLVGHLLLRRVPAGQPRTGRLRGRQRLAGRVHFLAPRPGPAGHRHQLGAVGGGRPRRRHGGTRLHHDRSRGGHRRPGTPPLPRPRPHRLHARRPVPVAGVLPRHRPHRLLRRADRLGHGRAPHRHPQRPAGVPAGGRQPPTASATAAIRGRRAHRRRPAAGHRPVRRQHVPGHARPGLPHGHRPAQPPPARTGPGHPHHGDVDPPDRRRAHPLPPGPAGPRAGHAGTGRRARRAGHRGHLTRRQLTDTTRPPRPLGDHLMPPPSAPIRTPGTWDVIVVGAGPAGTTAARIAAEHGCETLLLERAAIPRYKTCGGGLIGASLAALPPGLPLKVYDTAGEFTFALNGRRERTLASRTPTCTLVYRSELDAALADAAAVAGATVRDSTALTALEQEGDTVTVRTNRGEALRARVVIGADGSASRVARYVGVRCAQVDLALEVETPVDARTADRWRGRVLMEWGPLPGSFGWVFPKGDVCTAGVVAARGNPAALRAYKDDFLARHGLLTPRPLHDTGHLTRCRHPDSPLARGRVLVAGDAAALVDHWSREGISYALRSGDLAGRTAARIVTAAGAQEAATATDRYRQQVDDILGVEMRASASLMNVFVRNPGLVHTALTRLPPAWRRLDAYIAGRTSVAGIMTSPLGRAAAALGTRLPAQHTKASALPAPTEPAH</sequence>
<gene>
    <name evidence="11" type="ORF">JO379_004066</name>
</gene>
<feature type="domain" description="PKS/mFAS DH" evidence="10">
    <location>
        <begin position="918"/>
        <end position="1215"/>
    </location>
</feature>
<evidence type="ECO:0000259" key="10">
    <source>
        <dbReference type="PROSITE" id="PS52019"/>
    </source>
</evidence>
<evidence type="ECO:0000256" key="8">
    <source>
        <dbReference type="SAM" id="MobiDB-lite"/>
    </source>
</evidence>
<dbReference type="Pfam" id="PF00698">
    <property type="entry name" value="Acyl_transf_1"/>
    <property type="match status" value="1"/>
</dbReference>
<dbReference type="Pfam" id="PF08240">
    <property type="entry name" value="ADH_N"/>
    <property type="match status" value="1"/>
</dbReference>
<evidence type="ECO:0000313" key="12">
    <source>
        <dbReference type="Proteomes" id="UP001519291"/>
    </source>
</evidence>
<keyword evidence="6" id="KW-0012">Acyltransferase</keyword>
<dbReference type="SUPFAM" id="SSF51735">
    <property type="entry name" value="NAD(P)-binding Rossmann-fold domains"/>
    <property type="match status" value="2"/>
</dbReference>
<organism evidence="11 12">
    <name type="scientific">Streptomyces syringium</name>
    <dbReference type="NCBI Taxonomy" id="76729"/>
    <lineage>
        <taxon>Bacteria</taxon>
        <taxon>Bacillati</taxon>
        <taxon>Actinomycetota</taxon>
        <taxon>Actinomycetes</taxon>
        <taxon>Kitasatosporales</taxon>
        <taxon>Streptomycetaceae</taxon>
        <taxon>Streptomyces</taxon>
    </lineage>
</organism>
<dbReference type="SUPFAM" id="SSF55048">
    <property type="entry name" value="Probable ACP-binding domain of malonyl-CoA ACP transacylase"/>
    <property type="match status" value="1"/>
</dbReference>
<dbReference type="SMART" id="SM00829">
    <property type="entry name" value="PKS_ER"/>
    <property type="match status" value="1"/>
</dbReference>
<dbReference type="InterPro" id="IPR001227">
    <property type="entry name" value="Ac_transferase_dom_sf"/>
</dbReference>
<dbReference type="InterPro" id="IPR020841">
    <property type="entry name" value="PKS_Beta-ketoAc_synthase_dom"/>
</dbReference>
<dbReference type="InterPro" id="IPR002938">
    <property type="entry name" value="FAD-bd"/>
</dbReference>
<keyword evidence="5" id="KW-0511">Multifunctional enzyme</keyword>
<evidence type="ECO:0000256" key="3">
    <source>
        <dbReference type="ARBA" id="ARBA00022553"/>
    </source>
</evidence>
<dbReference type="InterPro" id="IPR013149">
    <property type="entry name" value="ADH-like_C"/>
</dbReference>
<evidence type="ECO:0000256" key="5">
    <source>
        <dbReference type="ARBA" id="ARBA00023268"/>
    </source>
</evidence>
<keyword evidence="4" id="KW-0808">Transferase</keyword>
<dbReference type="InterPro" id="IPR049552">
    <property type="entry name" value="PKS_DH_N"/>
</dbReference>
<dbReference type="InterPro" id="IPR049551">
    <property type="entry name" value="PKS_DH_C"/>
</dbReference>
<dbReference type="InterPro" id="IPR016039">
    <property type="entry name" value="Thiolase-like"/>
</dbReference>
<feature type="compositionally biased region" description="Low complexity" evidence="8">
    <location>
        <begin position="1804"/>
        <end position="1814"/>
    </location>
</feature>
<dbReference type="PROSITE" id="PS52019">
    <property type="entry name" value="PKS_MFAS_DH"/>
    <property type="match status" value="1"/>
</dbReference>
<feature type="region of interest" description="Disordered" evidence="8">
    <location>
        <begin position="1645"/>
        <end position="1923"/>
    </location>
</feature>
<dbReference type="PRINTS" id="PR00420">
    <property type="entry name" value="RNGMNOXGNASE"/>
</dbReference>
<evidence type="ECO:0000256" key="6">
    <source>
        <dbReference type="ARBA" id="ARBA00023315"/>
    </source>
</evidence>
<evidence type="ECO:0000256" key="4">
    <source>
        <dbReference type="ARBA" id="ARBA00022679"/>
    </source>
</evidence>
<dbReference type="PANTHER" id="PTHR43775">
    <property type="entry name" value="FATTY ACID SYNTHASE"/>
    <property type="match status" value="1"/>
</dbReference>
<dbReference type="Pfam" id="PF00109">
    <property type="entry name" value="ketoacyl-synt"/>
    <property type="match status" value="1"/>
</dbReference>
<dbReference type="Gene3D" id="3.40.366.10">
    <property type="entry name" value="Malonyl-Coenzyme A Acyl Carrier Protein, domain 2"/>
    <property type="match status" value="1"/>
</dbReference>
<feature type="compositionally biased region" description="Low complexity" evidence="8">
    <location>
        <begin position="1907"/>
        <end position="1923"/>
    </location>
</feature>
<dbReference type="SUPFAM" id="SSF51905">
    <property type="entry name" value="FAD/NAD(P)-binding domain"/>
    <property type="match status" value="1"/>
</dbReference>
<evidence type="ECO:0000313" key="11">
    <source>
        <dbReference type="EMBL" id="MBP2404597.1"/>
    </source>
</evidence>
<feature type="region of interest" description="C-terminal hotdog fold" evidence="7">
    <location>
        <begin position="1059"/>
        <end position="1215"/>
    </location>
</feature>
<feature type="region of interest" description="N-terminal hotdog fold" evidence="7">
    <location>
        <begin position="918"/>
        <end position="1043"/>
    </location>
</feature>
<keyword evidence="3" id="KW-0597">Phosphoprotein</keyword>
<dbReference type="Gene3D" id="3.30.70.3290">
    <property type="match status" value="1"/>
</dbReference>
<dbReference type="Pfam" id="PF02801">
    <property type="entry name" value="Ketoacyl-synt_C"/>
    <property type="match status" value="1"/>
</dbReference>
<feature type="compositionally biased region" description="Basic residues" evidence="8">
    <location>
        <begin position="2038"/>
        <end position="2047"/>
    </location>
</feature>
<evidence type="ECO:0000256" key="1">
    <source>
        <dbReference type="ARBA" id="ARBA00004792"/>
    </source>
</evidence>
<protein>
    <submittedName>
        <fullName evidence="11">Geranylgeranyl reductase family protein</fullName>
    </submittedName>
</protein>
<feature type="compositionally biased region" description="Basic residues" evidence="8">
    <location>
        <begin position="1974"/>
        <end position="1996"/>
    </location>
</feature>
<feature type="compositionally biased region" description="Basic residues" evidence="8">
    <location>
        <begin position="1815"/>
        <end position="1867"/>
    </location>
</feature>
<dbReference type="CDD" id="cd00833">
    <property type="entry name" value="PKS"/>
    <property type="match status" value="1"/>
</dbReference>
<dbReference type="Gene3D" id="3.40.47.10">
    <property type="match status" value="1"/>
</dbReference>
<dbReference type="InterPro" id="IPR020807">
    <property type="entry name" value="PKS_DH"/>
</dbReference>
<dbReference type="Gene3D" id="3.50.50.60">
    <property type="entry name" value="FAD/NAD(P)-binding domain"/>
    <property type="match status" value="1"/>
</dbReference>
<dbReference type="Proteomes" id="UP001519291">
    <property type="component" value="Unassembled WGS sequence"/>
</dbReference>
<dbReference type="Pfam" id="PF00107">
    <property type="entry name" value="ADH_zinc_N"/>
    <property type="match status" value="1"/>
</dbReference>
<feature type="region of interest" description="Disordered" evidence="8">
    <location>
        <begin position="2036"/>
        <end position="2178"/>
    </location>
</feature>
<dbReference type="PANTHER" id="PTHR43775:SF37">
    <property type="entry name" value="SI:DKEY-61P9.11"/>
    <property type="match status" value="1"/>
</dbReference>
<dbReference type="Gene3D" id="3.90.180.10">
    <property type="entry name" value="Medium-chain alcohol dehydrogenases, catalytic domain"/>
    <property type="match status" value="1"/>
</dbReference>
<feature type="compositionally biased region" description="Basic residues" evidence="8">
    <location>
        <begin position="1682"/>
        <end position="1692"/>
    </location>
</feature>
<dbReference type="InterPro" id="IPR014043">
    <property type="entry name" value="Acyl_transferase_dom"/>
</dbReference>
<comment type="pathway">
    <text evidence="1">Antibiotic biosynthesis.</text>
</comment>
<feature type="active site" description="Proton donor; for dehydratase activity" evidence="7">
    <location>
        <position position="1131"/>
    </location>
</feature>
<dbReference type="InterPro" id="IPR049900">
    <property type="entry name" value="PKS_mFAS_DH"/>
</dbReference>
<dbReference type="SMART" id="SM00825">
    <property type="entry name" value="PKS_KS"/>
    <property type="match status" value="1"/>
</dbReference>
<evidence type="ECO:0000256" key="7">
    <source>
        <dbReference type="PROSITE-ProRule" id="PRU01363"/>
    </source>
</evidence>
<dbReference type="CDD" id="cd05195">
    <property type="entry name" value="enoyl_red"/>
    <property type="match status" value="1"/>
</dbReference>
<feature type="compositionally biased region" description="Basic residues" evidence="8">
    <location>
        <begin position="1648"/>
        <end position="1660"/>
    </location>
</feature>
<accession>A0ABS4Y736</accession>
<feature type="compositionally biased region" description="Basic residues" evidence="8">
    <location>
        <begin position="2069"/>
        <end position="2092"/>
    </location>
</feature>
<dbReference type="InterPro" id="IPR036188">
    <property type="entry name" value="FAD/NAD-bd_sf"/>
</dbReference>
<dbReference type="InterPro" id="IPR011777">
    <property type="entry name" value="Geranylgeranyl_Rdtase_fam"/>
</dbReference>
<dbReference type="InterPro" id="IPR016035">
    <property type="entry name" value="Acyl_Trfase/lysoPLipase"/>
</dbReference>
<feature type="compositionally biased region" description="Basic residues" evidence="8">
    <location>
        <begin position="2004"/>
        <end position="2013"/>
    </location>
</feature>
<feature type="active site" description="Proton acceptor; for dehydratase activity" evidence="7">
    <location>
        <position position="951"/>
    </location>
</feature>
<dbReference type="SUPFAM" id="SSF52151">
    <property type="entry name" value="FabD/lysophospholipase-like"/>
    <property type="match status" value="1"/>
</dbReference>
<feature type="domain" description="Ketosynthase family 3 (KS3)" evidence="9">
    <location>
        <begin position="15"/>
        <end position="436"/>
    </location>
</feature>
<dbReference type="EMBL" id="JAGIOH010000001">
    <property type="protein sequence ID" value="MBP2404597.1"/>
    <property type="molecule type" value="Genomic_DNA"/>
</dbReference>
<dbReference type="InterPro" id="IPR013154">
    <property type="entry name" value="ADH-like_N"/>
</dbReference>
<dbReference type="Gene3D" id="3.10.129.110">
    <property type="entry name" value="Polyketide synthase dehydratase"/>
    <property type="match status" value="1"/>
</dbReference>
<evidence type="ECO:0000259" key="9">
    <source>
        <dbReference type="PROSITE" id="PS52004"/>
    </source>
</evidence>
<comment type="caution">
    <text evidence="11">The sequence shown here is derived from an EMBL/GenBank/DDBJ whole genome shotgun (WGS) entry which is preliminary data.</text>
</comment>
<evidence type="ECO:0000256" key="2">
    <source>
        <dbReference type="ARBA" id="ARBA00022450"/>
    </source>
</evidence>
<feature type="compositionally biased region" description="Basic residues" evidence="8">
    <location>
        <begin position="1770"/>
        <end position="1791"/>
    </location>
</feature>
<dbReference type="InterPro" id="IPR011032">
    <property type="entry name" value="GroES-like_sf"/>
</dbReference>
<reference evidence="11 12" key="1">
    <citation type="submission" date="2021-03" db="EMBL/GenBank/DDBJ databases">
        <title>Sequencing the genomes of 1000 actinobacteria strains.</title>
        <authorList>
            <person name="Klenk H.-P."/>
        </authorList>
    </citation>
    <scope>NUCLEOTIDE SEQUENCE [LARGE SCALE GENOMIC DNA]</scope>
    <source>
        <strain evidence="11 12">DSM 41480</strain>
    </source>
</reference>
<proteinExistence type="predicted"/>
<dbReference type="Pfam" id="PF14765">
    <property type="entry name" value="PS-DH"/>
    <property type="match status" value="1"/>
</dbReference>
<dbReference type="PROSITE" id="PS52004">
    <property type="entry name" value="KS3_2"/>
    <property type="match status" value="1"/>
</dbReference>
<dbReference type="SMART" id="SM00826">
    <property type="entry name" value="PKS_DH"/>
    <property type="match status" value="1"/>
</dbReference>
<keyword evidence="2" id="KW-0596">Phosphopantetheine</keyword>
<dbReference type="SUPFAM" id="SSF50129">
    <property type="entry name" value="GroES-like"/>
    <property type="match status" value="1"/>
</dbReference>
<feature type="compositionally biased region" description="Basic and acidic residues" evidence="8">
    <location>
        <begin position="2118"/>
        <end position="2127"/>
    </location>
</feature>
<feature type="region of interest" description="Disordered" evidence="8">
    <location>
        <begin position="905"/>
        <end position="935"/>
    </location>
</feature>
<dbReference type="NCBIfam" id="TIGR02032">
    <property type="entry name" value="GG-red-SF"/>
    <property type="match status" value="1"/>
</dbReference>
<dbReference type="InterPro" id="IPR016036">
    <property type="entry name" value="Malonyl_transacylase_ACP-bd"/>
</dbReference>
<dbReference type="Pfam" id="PF21089">
    <property type="entry name" value="PKS_DH_N"/>
    <property type="match status" value="1"/>
</dbReference>
<dbReference type="PROSITE" id="PS00606">
    <property type="entry name" value="KS3_1"/>
    <property type="match status" value="1"/>
</dbReference>
<dbReference type="InterPro" id="IPR036291">
    <property type="entry name" value="NAD(P)-bd_dom_sf"/>
</dbReference>
<dbReference type="SMART" id="SM00827">
    <property type="entry name" value="PKS_AT"/>
    <property type="match status" value="1"/>
</dbReference>
<dbReference type="InterPro" id="IPR018201">
    <property type="entry name" value="Ketoacyl_synth_AS"/>
</dbReference>
<dbReference type="Pfam" id="PF01494">
    <property type="entry name" value="FAD_binding_3"/>
    <property type="match status" value="1"/>
</dbReference>
<dbReference type="Gene3D" id="3.40.50.720">
    <property type="entry name" value="NAD(P)-binding Rossmann-like Domain"/>
    <property type="match status" value="2"/>
</dbReference>
<dbReference type="InterPro" id="IPR014031">
    <property type="entry name" value="Ketoacyl_synth_C"/>
</dbReference>
<dbReference type="InterPro" id="IPR014030">
    <property type="entry name" value="Ketoacyl_synth_N"/>
</dbReference>